<dbReference type="OrthoDB" id="382609at2157"/>
<sequence length="268" mass="27909">MGEDICWSGSPSPASYLGSYLRGLVPTVAVAALESSAGLLPPVLAGLSSSLAFVLKWALPGMSPVEGLLYVLGALLAILVALLDWIINVRVGLLAFSLVAFVGVEALRVVLGLSLGLGARLALLSLFSAGWVLAVDLRRRTYRYFVGYRKVGITGGLLRRVERYISGDMVSDVIVVKPLLGRLLGFGHVVPVTPSGLGLGETFSVGAAGASAFKGLAVGVGGGRIVRDIAPREWNCLYGVKNPDRVRDLILLGCAPQGRSAGAAAAER</sequence>
<organism evidence="3 4">
    <name type="scientific">Thermofilum pendens (strain DSM 2475 / Hrk 5)</name>
    <dbReference type="NCBI Taxonomy" id="368408"/>
    <lineage>
        <taxon>Archaea</taxon>
        <taxon>Thermoproteota</taxon>
        <taxon>Thermoprotei</taxon>
        <taxon>Thermofilales</taxon>
        <taxon>Thermofilaceae</taxon>
        <taxon>Thermofilum</taxon>
    </lineage>
</organism>
<accession>A1RW95</accession>
<dbReference type="RefSeq" id="WP_011751740.1">
    <property type="nucleotide sequence ID" value="NC_008698.1"/>
</dbReference>
<dbReference type="InterPro" id="IPR005182">
    <property type="entry name" value="YdbS-like_PH"/>
</dbReference>
<feature type="transmembrane region" description="Helical" evidence="1">
    <location>
        <begin position="67"/>
        <end position="86"/>
    </location>
</feature>
<evidence type="ECO:0000259" key="2">
    <source>
        <dbReference type="Pfam" id="PF03703"/>
    </source>
</evidence>
<dbReference type="KEGG" id="tpe:Tpen_0065"/>
<reference evidence="4" key="1">
    <citation type="journal article" date="2008" name="J. Bacteriol.">
        <title>Genome sequence of Thermofilum pendens reveals an exceptional loss of biosynthetic pathways without genome reduction.</title>
        <authorList>
            <person name="Anderson I."/>
            <person name="Rodriguez J."/>
            <person name="Susanti D."/>
            <person name="Porat I."/>
            <person name="Reich C."/>
            <person name="Ulrich L.E."/>
            <person name="Elkins J.G."/>
            <person name="Mavromatis K."/>
            <person name="Lykidis A."/>
            <person name="Kim E."/>
            <person name="Thompson L.S."/>
            <person name="Nolan M."/>
            <person name="Land M."/>
            <person name="Copeland A."/>
            <person name="Lapidus A."/>
            <person name="Lucas S."/>
            <person name="Detter C."/>
            <person name="Zhulin I.B."/>
            <person name="Olsen G.J."/>
            <person name="Whitman W."/>
            <person name="Mukhopadhyay B."/>
            <person name="Bristow J."/>
            <person name="Kyrpides N."/>
        </authorList>
    </citation>
    <scope>NUCLEOTIDE SEQUENCE [LARGE SCALE GENOMIC DNA]</scope>
    <source>
        <strain evidence="4">DSM 2475 / Hrk 5</strain>
    </source>
</reference>
<evidence type="ECO:0000256" key="1">
    <source>
        <dbReference type="SAM" id="Phobius"/>
    </source>
</evidence>
<feature type="transmembrane region" description="Helical" evidence="1">
    <location>
        <begin position="93"/>
        <end position="111"/>
    </location>
</feature>
<dbReference type="AlphaFoldDB" id="A1RW95"/>
<evidence type="ECO:0000313" key="4">
    <source>
        <dbReference type="Proteomes" id="UP000000641"/>
    </source>
</evidence>
<keyword evidence="4" id="KW-1185">Reference proteome</keyword>
<proteinExistence type="predicted"/>
<feature type="domain" description="YdbS-like PH" evidence="2">
    <location>
        <begin position="140"/>
        <end position="193"/>
    </location>
</feature>
<evidence type="ECO:0000313" key="3">
    <source>
        <dbReference type="EMBL" id="ABL77475.1"/>
    </source>
</evidence>
<name>A1RW95_THEPD</name>
<gene>
    <name evidence="3" type="ordered locus">Tpen_0065</name>
</gene>
<keyword evidence="1" id="KW-0812">Transmembrane</keyword>
<dbReference type="EMBL" id="CP000505">
    <property type="protein sequence ID" value="ABL77475.1"/>
    <property type="molecule type" value="Genomic_DNA"/>
</dbReference>
<dbReference type="Pfam" id="PF03703">
    <property type="entry name" value="bPH_2"/>
    <property type="match status" value="1"/>
</dbReference>
<keyword evidence="1" id="KW-0472">Membrane</keyword>
<dbReference type="HOGENOM" id="CLU_1096758_0_0_2"/>
<dbReference type="EnsemblBacteria" id="ABL77475">
    <property type="protein sequence ID" value="ABL77475"/>
    <property type="gene ID" value="Tpen_0065"/>
</dbReference>
<feature type="transmembrane region" description="Helical" evidence="1">
    <location>
        <begin position="117"/>
        <end position="135"/>
    </location>
</feature>
<keyword evidence="1" id="KW-1133">Transmembrane helix</keyword>
<protein>
    <recommendedName>
        <fullName evidence="2">YdbS-like PH domain-containing protein</fullName>
    </recommendedName>
</protein>
<dbReference type="Proteomes" id="UP000000641">
    <property type="component" value="Chromosome"/>
</dbReference>
<dbReference type="eggNOG" id="arCOG04619">
    <property type="taxonomic scope" value="Archaea"/>
</dbReference>
<dbReference type="STRING" id="368408.Tpen_0065"/>
<dbReference type="GeneID" id="4600887"/>